<feature type="compositionally biased region" description="Basic and acidic residues" evidence="1">
    <location>
        <begin position="26"/>
        <end position="41"/>
    </location>
</feature>
<proteinExistence type="predicted"/>
<dbReference type="AlphaFoldDB" id="D6X820"/>
<evidence type="ECO:0000313" key="3">
    <source>
        <dbReference type="Proteomes" id="UP000002805"/>
    </source>
</evidence>
<sequence length="41" mass="4594">MRYAPLVRRPRPLGGSAGTRSTHSRVTRDHGATRTVKKDFT</sequence>
<evidence type="ECO:0000256" key="1">
    <source>
        <dbReference type="SAM" id="MobiDB-lite"/>
    </source>
</evidence>
<reference evidence="3" key="1">
    <citation type="submission" date="2008-02" db="EMBL/GenBank/DDBJ databases">
        <authorList>
            <consortium name="The Broad Institute Genome Sequencing Platform"/>
            <person name="Fischbach M."/>
            <person name="Ward D."/>
            <person name="Young S."/>
            <person name="Jaffe D."/>
            <person name="Gnerre S."/>
            <person name="Berlin A."/>
            <person name="Heiman D."/>
            <person name="Hepburn T."/>
            <person name="Sykes S."/>
            <person name="Alvarado L."/>
            <person name="Kodira C.D."/>
            <person name="Straight P."/>
            <person name="Clardy J."/>
            <person name="Hung D."/>
            <person name="Kolter R."/>
            <person name="Mekalanos J."/>
            <person name="Walker S."/>
            <person name="Walsh C.T."/>
            <person name="Lander E."/>
            <person name="Galagan J."/>
            <person name="Nusbaum C."/>
            <person name="Birren B."/>
        </authorList>
    </citation>
    <scope>NUCLEOTIDE SEQUENCE [LARGE SCALE GENOMIC DNA]</scope>
    <source>
        <strain evidence="3">ATCC 25486 / DSM 40338 / CBS 914.69 / JCM 4507 / NBRC 13074 / NRRL 2958 / 5647</strain>
    </source>
</reference>
<organism evidence="2 3">
    <name type="scientific">Streptomyces pristinaespiralis (strain ATCC 25486 / DSM 40338 / CBS 914.69 / JCM 4507 / KCC S-0507 / NBRC 13074 / NRRL 2958 / 5647)</name>
    <dbReference type="NCBI Taxonomy" id="457429"/>
    <lineage>
        <taxon>Bacteria</taxon>
        <taxon>Bacillati</taxon>
        <taxon>Actinomycetota</taxon>
        <taxon>Actinomycetes</taxon>
        <taxon>Kitasatosporales</taxon>
        <taxon>Streptomycetaceae</taxon>
        <taxon>Streptomyces</taxon>
    </lineage>
</organism>
<dbReference type="HOGENOM" id="CLU_3277454_0_0_11"/>
<gene>
    <name evidence="2" type="ORF">SSDG_05890</name>
</gene>
<reference evidence="3" key="2">
    <citation type="submission" date="2009-10" db="EMBL/GenBank/DDBJ databases">
        <title>The genome sequence of Streptomyces pristinaespiralis strain ATCC 25486.</title>
        <authorList>
            <consortium name="The Broad Institute Genome Sequencing Platform"/>
            <consortium name="Broad Institute Microbial Sequencing Center"/>
            <person name="Fischbach M."/>
            <person name="Godfrey P."/>
            <person name="Ward D."/>
            <person name="Young S."/>
            <person name="Zeng Q."/>
            <person name="Koehrsen M."/>
            <person name="Alvarado L."/>
            <person name="Berlin A.M."/>
            <person name="Bochicchio J."/>
            <person name="Borenstein D."/>
            <person name="Chapman S.B."/>
            <person name="Chen Z."/>
            <person name="Engels R."/>
            <person name="Freedman E."/>
            <person name="Gellesch M."/>
            <person name="Goldberg J."/>
            <person name="Griggs A."/>
            <person name="Gujja S."/>
            <person name="Heilman E.R."/>
            <person name="Heiman D.I."/>
            <person name="Hepburn T.A."/>
            <person name="Howarth C."/>
            <person name="Jen D."/>
            <person name="Larson L."/>
            <person name="Lewis B."/>
            <person name="Mehta T."/>
            <person name="Park D."/>
            <person name="Pearson M."/>
            <person name="Richards J."/>
            <person name="Roberts A."/>
            <person name="Saif S."/>
            <person name="Shea T.D."/>
            <person name="Shenoy N."/>
            <person name="Sisk P."/>
            <person name="Stolte C."/>
            <person name="Sykes S.N."/>
            <person name="Thomson T."/>
            <person name="Walk T."/>
            <person name="White J."/>
            <person name="Yandava C."/>
            <person name="Straight P."/>
            <person name="Clardy J."/>
            <person name="Hung D."/>
            <person name="Kolter R."/>
            <person name="Mekalanos J."/>
            <person name="Walker S."/>
            <person name="Walsh C.T."/>
            <person name="Wieland-Brown L.C."/>
            <person name="Haas B."/>
            <person name="Nusbaum C."/>
            <person name="Birren B."/>
        </authorList>
    </citation>
    <scope>NUCLEOTIDE SEQUENCE [LARGE SCALE GENOMIC DNA]</scope>
    <source>
        <strain evidence="3">ATCC 25486 / DSM 40338 / CBS 914.69 / JCM 4507 / NBRC 13074 / NRRL 2958 / 5647</strain>
    </source>
</reference>
<name>D6X820_STRE2</name>
<protein>
    <submittedName>
        <fullName evidence="2">Uncharacterized protein</fullName>
    </submittedName>
</protein>
<accession>D6X820</accession>
<dbReference type="Proteomes" id="UP000002805">
    <property type="component" value="Chromosome"/>
</dbReference>
<dbReference type="EMBL" id="CM000950">
    <property type="protein sequence ID" value="EFH30674.1"/>
    <property type="molecule type" value="Genomic_DNA"/>
</dbReference>
<feature type="region of interest" description="Disordered" evidence="1">
    <location>
        <begin position="1"/>
        <end position="41"/>
    </location>
</feature>
<evidence type="ECO:0000313" key="2">
    <source>
        <dbReference type="EMBL" id="EFH30674.1"/>
    </source>
</evidence>
<keyword evidence="3" id="KW-1185">Reference proteome</keyword>